<keyword evidence="3" id="KW-1185">Reference proteome</keyword>
<evidence type="ECO:0000256" key="1">
    <source>
        <dbReference type="SAM" id="MobiDB-lite"/>
    </source>
</evidence>
<evidence type="ECO:0000313" key="2">
    <source>
        <dbReference type="EMBL" id="SEH03605.1"/>
    </source>
</evidence>
<organism evidence="2 3">
    <name type="scientific">Nonomuraea solani</name>
    <dbReference type="NCBI Taxonomy" id="1144553"/>
    <lineage>
        <taxon>Bacteria</taxon>
        <taxon>Bacillati</taxon>
        <taxon>Actinomycetota</taxon>
        <taxon>Actinomycetes</taxon>
        <taxon>Streptosporangiales</taxon>
        <taxon>Streptosporangiaceae</taxon>
        <taxon>Nonomuraea</taxon>
    </lineage>
</organism>
<evidence type="ECO:0000313" key="3">
    <source>
        <dbReference type="Proteomes" id="UP000236732"/>
    </source>
</evidence>
<reference evidence="2 3" key="1">
    <citation type="submission" date="2016-10" db="EMBL/GenBank/DDBJ databases">
        <authorList>
            <person name="de Groot N.N."/>
        </authorList>
    </citation>
    <scope>NUCLEOTIDE SEQUENCE [LARGE SCALE GENOMIC DNA]</scope>
    <source>
        <strain evidence="2 3">CGMCC 4.7037</strain>
    </source>
</reference>
<feature type="region of interest" description="Disordered" evidence="1">
    <location>
        <begin position="1"/>
        <end position="31"/>
    </location>
</feature>
<gene>
    <name evidence="2" type="ORF">SAMN05444920_14019</name>
</gene>
<dbReference type="AlphaFoldDB" id="A0A1H6F3H7"/>
<proteinExistence type="predicted"/>
<accession>A0A1H6F3H7</accession>
<feature type="compositionally biased region" description="Basic residues" evidence="1">
    <location>
        <begin position="1"/>
        <end position="10"/>
    </location>
</feature>
<dbReference type="EMBL" id="FNVT01000040">
    <property type="protein sequence ID" value="SEH03605.1"/>
    <property type="molecule type" value="Genomic_DNA"/>
</dbReference>
<name>A0A1H6F3H7_9ACTN</name>
<dbReference type="RefSeq" id="WP_146104229.1">
    <property type="nucleotide sequence ID" value="NZ_FNVT01000040.1"/>
</dbReference>
<sequence>MVAQRVRKRWLPGYGDPPGSGESLRDAAGIDNGPAPTWSAVADDHDAVRLTFAGLSVLHTTEEFSTTLWAWNWESTYWPRSVFIADEGL</sequence>
<protein>
    <submittedName>
        <fullName evidence="2">Uncharacterized protein</fullName>
    </submittedName>
</protein>
<dbReference type="OrthoDB" id="4700192at2"/>
<dbReference type="Proteomes" id="UP000236732">
    <property type="component" value="Unassembled WGS sequence"/>
</dbReference>